<accession>A0A1H2RPI8</accession>
<dbReference type="GO" id="GO:0006310">
    <property type="term" value="P:DNA recombination"/>
    <property type="evidence" value="ECO:0007669"/>
    <property type="project" value="UniProtKB-KW"/>
</dbReference>
<dbReference type="PANTHER" id="PTHR30629:SF2">
    <property type="entry name" value="PROPHAGE INTEGRASE INTS-RELATED"/>
    <property type="match status" value="1"/>
</dbReference>
<keyword evidence="2" id="KW-0229">DNA integration</keyword>
<dbReference type="Proteomes" id="UP000199118">
    <property type="component" value="Unassembled WGS sequence"/>
</dbReference>
<sequence length="425" mass="46614">MVARKLKLTQRTANAAKAEASRYHIADTDLPGFRLQVTTTGAKAWYLAYRLGGGRGASQREPKIGDFPAMKAEAARRIAEEWLAEVRKGGDPASERKARRDAPRMSELFDRYLEEHARPHKKASSLENDVRMIEKRLRPAFGRTKIAEVARSEIAAFHKRISATPYEANRALALLSKMFNLAEVWGLRPDGTNPCRHVRKYPETKRKRFLSPAELARLGEVLRMAERDGYISLLKKEGVRELQKRVPVSVEAVAAIRLLILTGARKSEILGLRWDWIDLASGRASLPDSKTGEKSIILPPPALAVLADLKRSDENPYVIRGAKRGAHLVNLKDPWLAIREAAGLDDVRVHDLRHSFASVGAAGGASLPIIGALLGHSQPATTARYAHLSDDPLQAAAATIGGRISVAMGDAHASGEIVLLKDSIS</sequence>
<dbReference type="InterPro" id="IPR010998">
    <property type="entry name" value="Integrase_recombinase_N"/>
</dbReference>
<dbReference type="Gene3D" id="1.10.150.130">
    <property type="match status" value="1"/>
</dbReference>
<dbReference type="InterPro" id="IPR025166">
    <property type="entry name" value="Integrase_DNA_bind_dom"/>
</dbReference>
<dbReference type="InterPro" id="IPR013762">
    <property type="entry name" value="Integrase-like_cat_sf"/>
</dbReference>
<dbReference type="PROSITE" id="PS51898">
    <property type="entry name" value="TYR_RECOMBINASE"/>
    <property type="match status" value="1"/>
</dbReference>
<keyword evidence="3 5" id="KW-0238">DNA-binding</keyword>
<evidence type="ECO:0000256" key="5">
    <source>
        <dbReference type="PROSITE-ProRule" id="PRU01248"/>
    </source>
</evidence>
<dbReference type="InterPro" id="IPR038488">
    <property type="entry name" value="Integrase_DNA-bd_sf"/>
</dbReference>
<evidence type="ECO:0000256" key="3">
    <source>
        <dbReference type="ARBA" id="ARBA00023125"/>
    </source>
</evidence>
<evidence type="ECO:0000259" key="6">
    <source>
        <dbReference type="PROSITE" id="PS51898"/>
    </source>
</evidence>
<protein>
    <submittedName>
        <fullName evidence="8">Site-specific recombinase XerD</fullName>
    </submittedName>
</protein>
<dbReference type="CDD" id="cd00796">
    <property type="entry name" value="INT_Rci_Hp1_C"/>
    <property type="match status" value="1"/>
</dbReference>
<dbReference type="STRING" id="356660.SAMN05444336_101419"/>
<dbReference type="InterPro" id="IPR004107">
    <property type="entry name" value="Integrase_SAM-like_N"/>
</dbReference>
<gene>
    <name evidence="8" type="ORF">SAMN05444336_101419</name>
</gene>
<dbReference type="AlphaFoldDB" id="A0A1H2RPI8"/>
<dbReference type="InterPro" id="IPR002104">
    <property type="entry name" value="Integrase_catalytic"/>
</dbReference>
<dbReference type="Pfam" id="PF00589">
    <property type="entry name" value="Phage_integrase"/>
    <property type="match status" value="1"/>
</dbReference>
<evidence type="ECO:0000313" key="9">
    <source>
        <dbReference type="Proteomes" id="UP000199118"/>
    </source>
</evidence>
<keyword evidence="9" id="KW-1185">Reference proteome</keyword>
<evidence type="ECO:0000256" key="4">
    <source>
        <dbReference type="ARBA" id="ARBA00023172"/>
    </source>
</evidence>
<feature type="domain" description="Tyr recombinase" evidence="6">
    <location>
        <begin position="205"/>
        <end position="398"/>
    </location>
</feature>
<evidence type="ECO:0000259" key="7">
    <source>
        <dbReference type="PROSITE" id="PS51900"/>
    </source>
</evidence>
<evidence type="ECO:0000313" key="8">
    <source>
        <dbReference type="EMBL" id="SDW21090.1"/>
    </source>
</evidence>
<dbReference type="RefSeq" id="WP_176954592.1">
    <property type="nucleotide sequence ID" value="NZ_FNMZ01000001.1"/>
</dbReference>
<dbReference type="Pfam" id="PF14659">
    <property type="entry name" value="Phage_int_SAM_3"/>
    <property type="match status" value="1"/>
</dbReference>
<evidence type="ECO:0000256" key="1">
    <source>
        <dbReference type="ARBA" id="ARBA00008857"/>
    </source>
</evidence>
<dbReference type="Pfam" id="PF13356">
    <property type="entry name" value="Arm-DNA-bind_3"/>
    <property type="match status" value="1"/>
</dbReference>
<dbReference type="SUPFAM" id="SSF56349">
    <property type="entry name" value="DNA breaking-rejoining enzymes"/>
    <property type="match status" value="1"/>
</dbReference>
<dbReference type="GO" id="GO:0003677">
    <property type="term" value="F:DNA binding"/>
    <property type="evidence" value="ECO:0007669"/>
    <property type="project" value="UniProtKB-UniRule"/>
</dbReference>
<feature type="domain" description="Core-binding (CB)" evidence="7">
    <location>
        <begin position="103"/>
        <end position="183"/>
    </location>
</feature>
<evidence type="ECO:0000256" key="2">
    <source>
        <dbReference type="ARBA" id="ARBA00022908"/>
    </source>
</evidence>
<proteinExistence type="inferred from homology"/>
<dbReference type="GO" id="GO:0015074">
    <property type="term" value="P:DNA integration"/>
    <property type="evidence" value="ECO:0007669"/>
    <property type="project" value="UniProtKB-KW"/>
</dbReference>
<dbReference type="Gene3D" id="1.10.443.10">
    <property type="entry name" value="Intergrase catalytic core"/>
    <property type="match status" value="1"/>
</dbReference>
<dbReference type="InterPro" id="IPR011010">
    <property type="entry name" value="DNA_brk_join_enz"/>
</dbReference>
<keyword evidence="4" id="KW-0233">DNA recombination</keyword>
<comment type="similarity">
    <text evidence="1">Belongs to the 'phage' integrase family.</text>
</comment>
<dbReference type="InterPro" id="IPR050808">
    <property type="entry name" value="Phage_Integrase"/>
</dbReference>
<dbReference type="InterPro" id="IPR044068">
    <property type="entry name" value="CB"/>
</dbReference>
<reference evidence="8 9" key="1">
    <citation type="submission" date="2016-10" db="EMBL/GenBank/DDBJ databases">
        <authorList>
            <person name="de Groot N.N."/>
        </authorList>
    </citation>
    <scope>NUCLEOTIDE SEQUENCE [LARGE SCALE GENOMIC DNA]</scope>
    <source>
        <strain evidence="8 9">DSM 17890</strain>
    </source>
</reference>
<organism evidence="8 9">
    <name type="scientific">Albimonas donghaensis</name>
    <dbReference type="NCBI Taxonomy" id="356660"/>
    <lineage>
        <taxon>Bacteria</taxon>
        <taxon>Pseudomonadati</taxon>
        <taxon>Pseudomonadota</taxon>
        <taxon>Alphaproteobacteria</taxon>
        <taxon>Rhodobacterales</taxon>
        <taxon>Paracoccaceae</taxon>
        <taxon>Albimonas</taxon>
    </lineage>
</organism>
<dbReference type="PANTHER" id="PTHR30629">
    <property type="entry name" value="PROPHAGE INTEGRASE"/>
    <property type="match status" value="1"/>
</dbReference>
<name>A0A1H2RPI8_9RHOB</name>
<dbReference type="PROSITE" id="PS51900">
    <property type="entry name" value="CB"/>
    <property type="match status" value="1"/>
</dbReference>
<dbReference type="EMBL" id="FNMZ01000001">
    <property type="protein sequence ID" value="SDW21090.1"/>
    <property type="molecule type" value="Genomic_DNA"/>
</dbReference>
<dbReference type="Gene3D" id="3.30.160.390">
    <property type="entry name" value="Integrase, DNA-binding domain"/>
    <property type="match status" value="1"/>
</dbReference>